<sequence length="123" mass="12886">MGLTVDNLVRARPRPVALFDDLVGERQRDDGRRVRFCLINPGLMSLSDQMAAAKIGPLPLDAASASIPASPTAELPYPARASASVDGPRRVISACSSRSGPGAARGELKVPPEGTDFCSSLNL</sequence>
<accession>A0ACB9RC98</accession>
<keyword evidence="2" id="KW-1185">Reference proteome</keyword>
<protein>
    <submittedName>
        <fullName evidence="1">Uncharacterized protein</fullName>
    </submittedName>
</protein>
<evidence type="ECO:0000313" key="1">
    <source>
        <dbReference type="EMBL" id="KAI4376560.1"/>
    </source>
</evidence>
<gene>
    <name evidence="1" type="ORF">MLD38_014308</name>
</gene>
<name>A0ACB9RC98_9MYRT</name>
<dbReference type="EMBL" id="CM042883">
    <property type="protein sequence ID" value="KAI4376560.1"/>
    <property type="molecule type" value="Genomic_DNA"/>
</dbReference>
<dbReference type="Proteomes" id="UP001057402">
    <property type="component" value="Chromosome 4"/>
</dbReference>
<reference evidence="2" key="1">
    <citation type="journal article" date="2023" name="Front. Plant Sci.">
        <title>Chromosomal-level genome assembly of Melastoma candidum provides insights into trichome evolution.</title>
        <authorList>
            <person name="Zhong Y."/>
            <person name="Wu W."/>
            <person name="Sun C."/>
            <person name="Zou P."/>
            <person name="Liu Y."/>
            <person name="Dai S."/>
            <person name="Zhou R."/>
        </authorList>
    </citation>
    <scope>NUCLEOTIDE SEQUENCE [LARGE SCALE GENOMIC DNA]</scope>
</reference>
<organism evidence="1 2">
    <name type="scientific">Melastoma candidum</name>
    <dbReference type="NCBI Taxonomy" id="119954"/>
    <lineage>
        <taxon>Eukaryota</taxon>
        <taxon>Viridiplantae</taxon>
        <taxon>Streptophyta</taxon>
        <taxon>Embryophyta</taxon>
        <taxon>Tracheophyta</taxon>
        <taxon>Spermatophyta</taxon>
        <taxon>Magnoliopsida</taxon>
        <taxon>eudicotyledons</taxon>
        <taxon>Gunneridae</taxon>
        <taxon>Pentapetalae</taxon>
        <taxon>rosids</taxon>
        <taxon>malvids</taxon>
        <taxon>Myrtales</taxon>
        <taxon>Melastomataceae</taxon>
        <taxon>Melastomatoideae</taxon>
        <taxon>Melastomateae</taxon>
        <taxon>Melastoma</taxon>
    </lineage>
</organism>
<evidence type="ECO:0000313" key="2">
    <source>
        <dbReference type="Proteomes" id="UP001057402"/>
    </source>
</evidence>
<comment type="caution">
    <text evidence="1">The sequence shown here is derived from an EMBL/GenBank/DDBJ whole genome shotgun (WGS) entry which is preliminary data.</text>
</comment>
<proteinExistence type="predicted"/>